<sequence>MMGQMCWLASQGGNGNKILHLRLQHHQPWRPYTSFPHLSVPDYRIPGGSKGWATYQKLMKAGWDLIPSQSENAVSKHFDRLSA</sequence>
<dbReference type="EMBL" id="CP182909">
    <property type="protein sequence ID" value="XPM67168.1"/>
    <property type="molecule type" value="Genomic_DNA"/>
</dbReference>
<organism evidence="1 2">
    <name type="scientific">Desertifilum tharense IPPAS B-1220</name>
    <dbReference type="NCBI Taxonomy" id="1781255"/>
    <lineage>
        <taxon>Bacteria</taxon>
        <taxon>Bacillati</taxon>
        <taxon>Cyanobacteriota</taxon>
        <taxon>Cyanophyceae</taxon>
        <taxon>Desertifilales</taxon>
        <taxon>Desertifilaceae</taxon>
        <taxon>Desertifilum</taxon>
    </lineage>
</organism>
<reference evidence="1 2" key="1">
    <citation type="journal article" date="2016" name="Genome Announc.">
        <title>Draft Genome Sequence of the Thermotolerant Cyanobacterium Desertifilum sp. IPPAS B-1220.</title>
        <authorList>
            <person name="Mironov K.S."/>
            <person name="Sinetova M.A."/>
            <person name="Bolatkhan K."/>
            <person name="Zayadan B.K."/>
            <person name="Ustinova V.V."/>
            <person name="Kupriyanova E.V."/>
            <person name="Skrypnik A.N."/>
            <person name="Gogoleva N.E."/>
            <person name="Gogolev Y.V."/>
            <person name="Los D.A."/>
        </authorList>
    </citation>
    <scope>NUCLEOTIDE SEQUENCE [LARGE SCALE GENOMIC DNA]</scope>
    <source>
        <strain evidence="1 2">IPPAS B-1220</strain>
    </source>
</reference>
<name>A0ACD5H1R3_9CYAN</name>
<proteinExistence type="predicted"/>
<evidence type="ECO:0000313" key="2">
    <source>
        <dbReference type="Proteomes" id="UP000095472"/>
    </source>
</evidence>
<keyword evidence="2" id="KW-1185">Reference proteome</keyword>
<evidence type="ECO:0000313" key="1">
    <source>
        <dbReference type="EMBL" id="XPM67168.1"/>
    </source>
</evidence>
<accession>A0ACD5H1R3</accession>
<dbReference type="Proteomes" id="UP000095472">
    <property type="component" value="Chromosome"/>
</dbReference>
<gene>
    <name evidence="1" type="ORF">BH720_016125</name>
</gene>
<protein>
    <submittedName>
        <fullName evidence="1">Uncharacterized protein</fullName>
    </submittedName>
</protein>